<organism evidence="2 3">
    <name type="scientific">Oldenlandia corymbosa var. corymbosa</name>
    <dbReference type="NCBI Taxonomy" id="529605"/>
    <lineage>
        <taxon>Eukaryota</taxon>
        <taxon>Viridiplantae</taxon>
        <taxon>Streptophyta</taxon>
        <taxon>Embryophyta</taxon>
        <taxon>Tracheophyta</taxon>
        <taxon>Spermatophyta</taxon>
        <taxon>Magnoliopsida</taxon>
        <taxon>eudicotyledons</taxon>
        <taxon>Gunneridae</taxon>
        <taxon>Pentapetalae</taxon>
        <taxon>asterids</taxon>
        <taxon>lamiids</taxon>
        <taxon>Gentianales</taxon>
        <taxon>Rubiaceae</taxon>
        <taxon>Rubioideae</taxon>
        <taxon>Spermacoceae</taxon>
        <taxon>Hedyotis-Oldenlandia complex</taxon>
        <taxon>Oldenlandia</taxon>
    </lineage>
</organism>
<dbReference type="EMBL" id="OX459123">
    <property type="protein sequence ID" value="CAI9108427.1"/>
    <property type="molecule type" value="Genomic_DNA"/>
</dbReference>
<gene>
    <name evidence="2" type="ORF">OLC1_LOCUS16517</name>
</gene>
<evidence type="ECO:0000256" key="1">
    <source>
        <dbReference type="SAM" id="MobiDB-lite"/>
    </source>
</evidence>
<dbReference type="Proteomes" id="UP001161247">
    <property type="component" value="Chromosome 6"/>
</dbReference>
<dbReference type="AlphaFoldDB" id="A0AAV1DN30"/>
<dbReference type="Gene3D" id="1.10.510.10">
    <property type="entry name" value="Transferase(Phosphotransferase) domain 1"/>
    <property type="match status" value="1"/>
</dbReference>
<sequence>MMDKTDEECYGLRNIMDPVIKTIQNLAGFSRFVDLAMQCVEESAADRPTMGEVVKAIETILQNDGLNTNSTSATSSATDFGIPNGGGKSLYDSMPRKDVNNESDHAFDYSGGYTYSAKVEPK</sequence>
<proteinExistence type="predicted"/>
<accession>A0AAV1DN30</accession>
<evidence type="ECO:0000313" key="3">
    <source>
        <dbReference type="Proteomes" id="UP001161247"/>
    </source>
</evidence>
<evidence type="ECO:0000313" key="2">
    <source>
        <dbReference type="EMBL" id="CAI9108427.1"/>
    </source>
</evidence>
<protein>
    <submittedName>
        <fullName evidence="2">OLC1v1008011C1</fullName>
    </submittedName>
</protein>
<feature type="compositionally biased region" description="Basic and acidic residues" evidence="1">
    <location>
        <begin position="94"/>
        <end position="105"/>
    </location>
</feature>
<feature type="region of interest" description="Disordered" evidence="1">
    <location>
        <begin position="65"/>
        <end position="105"/>
    </location>
</feature>
<keyword evidence="3" id="KW-1185">Reference proteome</keyword>
<reference evidence="2" key="1">
    <citation type="submission" date="2023-03" db="EMBL/GenBank/DDBJ databases">
        <authorList>
            <person name="Julca I."/>
        </authorList>
    </citation>
    <scope>NUCLEOTIDE SEQUENCE</scope>
</reference>
<name>A0AAV1DN30_OLDCO</name>
<feature type="compositionally biased region" description="Low complexity" evidence="1">
    <location>
        <begin position="67"/>
        <end position="78"/>
    </location>
</feature>